<evidence type="ECO:0000313" key="3">
    <source>
        <dbReference type="Proteomes" id="UP001225761"/>
    </source>
</evidence>
<dbReference type="InterPro" id="IPR000182">
    <property type="entry name" value="GNAT_dom"/>
</dbReference>
<reference evidence="2 3" key="1">
    <citation type="submission" date="2023-05" db="EMBL/GenBank/DDBJ databases">
        <title>Novel species of genus Flectobacillus isolated from stream in China.</title>
        <authorList>
            <person name="Lu H."/>
        </authorList>
    </citation>
    <scope>NUCLEOTIDE SEQUENCE [LARGE SCALE GENOMIC DNA]</scope>
    <source>
        <strain evidence="2 3">LFS242W</strain>
    </source>
</reference>
<gene>
    <name evidence="2" type="ORF">QM481_07645</name>
</gene>
<dbReference type="Pfam" id="PF00583">
    <property type="entry name" value="Acetyltransf_1"/>
    <property type="match status" value="1"/>
</dbReference>
<dbReference type="PROSITE" id="PS51186">
    <property type="entry name" value="GNAT"/>
    <property type="match status" value="1"/>
</dbReference>
<evidence type="ECO:0000259" key="1">
    <source>
        <dbReference type="PROSITE" id="PS51186"/>
    </source>
</evidence>
<evidence type="ECO:0000313" key="2">
    <source>
        <dbReference type="EMBL" id="MDI9874396.1"/>
    </source>
</evidence>
<protein>
    <submittedName>
        <fullName evidence="2">GNAT family N-acetyltransferase</fullName>
    </submittedName>
</protein>
<accession>A0ABT6YZU7</accession>
<dbReference type="CDD" id="cd04301">
    <property type="entry name" value="NAT_SF"/>
    <property type="match status" value="1"/>
</dbReference>
<feature type="domain" description="N-acetyltransferase" evidence="1">
    <location>
        <begin position="3"/>
        <end position="155"/>
    </location>
</feature>
<organism evidence="2 3">
    <name type="scientific">Flectobacillus rivi</name>
    <dbReference type="NCBI Taxonomy" id="2984209"/>
    <lineage>
        <taxon>Bacteria</taxon>
        <taxon>Pseudomonadati</taxon>
        <taxon>Bacteroidota</taxon>
        <taxon>Cytophagia</taxon>
        <taxon>Cytophagales</taxon>
        <taxon>Flectobacillaceae</taxon>
        <taxon>Flectobacillus</taxon>
    </lineage>
</organism>
<dbReference type="RefSeq" id="WP_283381306.1">
    <property type="nucleotide sequence ID" value="NZ_JASHIE010000004.1"/>
</dbReference>
<dbReference type="InterPro" id="IPR052777">
    <property type="entry name" value="Acetyltransferase_Enz"/>
</dbReference>
<dbReference type="InterPro" id="IPR016181">
    <property type="entry name" value="Acyl_CoA_acyltransferase"/>
</dbReference>
<proteinExistence type="predicted"/>
<name>A0ABT6YZU7_9BACT</name>
<keyword evidence="3" id="KW-1185">Reference proteome</keyword>
<dbReference type="SUPFAM" id="SSF55729">
    <property type="entry name" value="Acyl-CoA N-acyltransferases (Nat)"/>
    <property type="match status" value="1"/>
</dbReference>
<dbReference type="Proteomes" id="UP001225761">
    <property type="component" value="Unassembled WGS sequence"/>
</dbReference>
<dbReference type="PANTHER" id="PTHR43305:SF1">
    <property type="entry name" value="FAMILY N-ACETYLTRANSFERASE, PUTATIVE (AFU_ORTHOLOGUE AFUA_2G01380)-RELATED"/>
    <property type="match status" value="1"/>
</dbReference>
<comment type="caution">
    <text evidence="2">The sequence shown here is derived from an EMBL/GenBank/DDBJ whole genome shotgun (WGS) entry which is preliminary data.</text>
</comment>
<dbReference type="PANTHER" id="PTHR43305">
    <property type="entry name" value="FAMILY N-ACETYLTRANSFERASE, PUTATIVE (AFU_ORTHOLOGUE AFUA_2G01380)-RELATED"/>
    <property type="match status" value="1"/>
</dbReference>
<sequence>MQFHYVNYSNQELAIVQELFEEYSRELGVDLCFQNFEQELQTLSKVYAAPTGCIIILYHEQQPAGCVALKPIAEGVCEMKRLYIRPAFRGFKYGKKLAQELVLFAYKAGYSTMKLDTLTTLTDAIGLYRSMQFVETAPYVYNPLDNVLYFELNLKDYFQSKPEELFK</sequence>
<dbReference type="Gene3D" id="3.40.630.30">
    <property type="match status" value="1"/>
</dbReference>
<dbReference type="EMBL" id="JASHIE010000004">
    <property type="protein sequence ID" value="MDI9874396.1"/>
    <property type="molecule type" value="Genomic_DNA"/>
</dbReference>